<keyword evidence="10" id="KW-0966">Cell projection</keyword>
<evidence type="ECO:0000259" key="9">
    <source>
        <dbReference type="PROSITE" id="PS51123"/>
    </source>
</evidence>
<evidence type="ECO:0000313" key="11">
    <source>
        <dbReference type="EMBL" id="SLM32689.1"/>
    </source>
</evidence>
<dbReference type="OrthoDB" id="9783110at2"/>
<keyword evidence="6 7" id="KW-0472">Membrane</keyword>
<dbReference type="SUPFAM" id="SSF103088">
    <property type="entry name" value="OmpA-like"/>
    <property type="match status" value="1"/>
</dbReference>
<keyword evidence="10" id="KW-0969">Cilium</keyword>
<comment type="subcellular location">
    <subcellularLocation>
        <location evidence="1">Cell membrane</location>
        <topology evidence="1">Single-pass membrane protein</topology>
    </subcellularLocation>
</comment>
<dbReference type="InterPro" id="IPR025713">
    <property type="entry name" value="MotB-like_N_dom"/>
</dbReference>
<gene>
    <name evidence="10" type="primary">motB</name>
    <name evidence="10" type="ORF">DEMABW1_80027</name>
    <name evidence="11" type="ORF">MTBBW1_80027</name>
</gene>
<evidence type="ECO:0000256" key="4">
    <source>
        <dbReference type="ARBA" id="ARBA00022692"/>
    </source>
</evidence>
<evidence type="ECO:0000256" key="3">
    <source>
        <dbReference type="ARBA" id="ARBA00022475"/>
    </source>
</evidence>
<evidence type="ECO:0000313" key="12">
    <source>
        <dbReference type="Proteomes" id="UP000191931"/>
    </source>
</evidence>
<dbReference type="InterPro" id="IPR036737">
    <property type="entry name" value="OmpA-like_sf"/>
</dbReference>
<dbReference type="PROSITE" id="PS51123">
    <property type="entry name" value="OMPA_2"/>
    <property type="match status" value="1"/>
</dbReference>
<evidence type="ECO:0000256" key="6">
    <source>
        <dbReference type="ARBA" id="ARBA00023136"/>
    </source>
</evidence>
<keyword evidence="5 8" id="KW-1133">Transmembrane helix</keyword>
<organism evidence="10">
    <name type="scientific">Desulfamplus magnetovallimortis</name>
    <dbReference type="NCBI Taxonomy" id="1246637"/>
    <lineage>
        <taxon>Bacteria</taxon>
        <taxon>Pseudomonadati</taxon>
        <taxon>Thermodesulfobacteriota</taxon>
        <taxon>Desulfobacteria</taxon>
        <taxon>Desulfobacterales</taxon>
        <taxon>Desulfobacteraceae</taxon>
        <taxon>Desulfamplus</taxon>
    </lineage>
</organism>
<dbReference type="PANTHER" id="PTHR30329:SF21">
    <property type="entry name" value="LIPOPROTEIN YIAD-RELATED"/>
    <property type="match status" value="1"/>
</dbReference>
<dbReference type="GO" id="GO:0005886">
    <property type="term" value="C:plasma membrane"/>
    <property type="evidence" value="ECO:0007669"/>
    <property type="project" value="UniProtKB-SubCell"/>
</dbReference>
<dbReference type="Pfam" id="PF00691">
    <property type="entry name" value="OmpA"/>
    <property type="match status" value="1"/>
</dbReference>
<dbReference type="RefSeq" id="WP_080798110.1">
    <property type="nucleotide sequence ID" value="NZ_LT828540.1"/>
</dbReference>
<keyword evidence="4 8" id="KW-0812">Transmembrane</keyword>
<evidence type="ECO:0000256" key="1">
    <source>
        <dbReference type="ARBA" id="ARBA00004162"/>
    </source>
</evidence>
<dbReference type="EMBL" id="FWEV01000325">
    <property type="protein sequence ID" value="SLM32689.1"/>
    <property type="molecule type" value="Genomic_DNA"/>
</dbReference>
<keyword evidence="12" id="KW-1185">Reference proteome</keyword>
<dbReference type="PANTHER" id="PTHR30329">
    <property type="entry name" value="STATOR ELEMENT OF FLAGELLAR MOTOR COMPLEX"/>
    <property type="match status" value="1"/>
</dbReference>
<dbReference type="Pfam" id="PF13677">
    <property type="entry name" value="MotB_plug"/>
    <property type="match status" value="1"/>
</dbReference>
<evidence type="ECO:0000256" key="5">
    <source>
        <dbReference type="ARBA" id="ARBA00022989"/>
    </source>
</evidence>
<evidence type="ECO:0000256" key="7">
    <source>
        <dbReference type="PROSITE-ProRule" id="PRU00473"/>
    </source>
</evidence>
<reference evidence="10" key="1">
    <citation type="submission" date="2012-10" db="EMBL/GenBank/DDBJ databases">
        <authorList>
            <person name="Lefevre C."/>
        </authorList>
    </citation>
    <scope>NUCLEOTIDE SEQUENCE</scope>
    <source>
        <strain evidence="10">BW-1</strain>
    </source>
</reference>
<accession>L0R3S4</accession>
<keyword evidence="10" id="KW-0282">Flagellum</keyword>
<reference evidence="11 12" key="3">
    <citation type="submission" date="2017-03" db="EMBL/GenBank/DDBJ databases">
        <authorList>
            <person name="Afonso C.L."/>
            <person name="Miller P.J."/>
            <person name="Scott M.A."/>
            <person name="Spackman E."/>
            <person name="Goraichik I."/>
            <person name="Dimitrov K.M."/>
            <person name="Suarez D.L."/>
            <person name="Swayne D.E."/>
        </authorList>
    </citation>
    <scope>NUCLEOTIDE SEQUENCE [LARGE SCALE GENOMIC DNA]</scope>
    <source>
        <strain evidence="11">PRJEB14757</strain>
    </source>
</reference>
<proteinExistence type="inferred from homology"/>
<feature type="domain" description="OmpA-like" evidence="9">
    <location>
        <begin position="121"/>
        <end position="242"/>
    </location>
</feature>
<protein>
    <submittedName>
        <fullName evidence="10">Flagellar motor rotation protein MotB</fullName>
    </submittedName>
</protein>
<dbReference type="CDD" id="cd07185">
    <property type="entry name" value="OmpA_C-like"/>
    <property type="match status" value="1"/>
</dbReference>
<evidence type="ECO:0000256" key="2">
    <source>
        <dbReference type="ARBA" id="ARBA00008914"/>
    </source>
</evidence>
<dbReference type="Gene3D" id="3.30.1330.60">
    <property type="entry name" value="OmpA-like domain"/>
    <property type="match status" value="1"/>
</dbReference>
<name>L0R3S4_9BACT</name>
<dbReference type="STRING" id="1246637.MTBBW1_80027"/>
<dbReference type="InterPro" id="IPR006665">
    <property type="entry name" value="OmpA-like"/>
</dbReference>
<dbReference type="AlphaFoldDB" id="L0R3S4"/>
<evidence type="ECO:0000313" key="10">
    <source>
        <dbReference type="EMBL" id="CCO06638.1"/>
    </source>
</evidence>
<reference evidence="10" key="2">
    <citation type="submission" date="2012-12" db="EMBL/GenBank/DDBJ databases">
        <title>Region harboring genes involved in magnetosome formation of Candidatus Desulfamplus magnetosmortis.</title>
        <authorList>
            <person name="Lefevre C.T."/>
            <person name="Bazylinski D.A."/>
        </authorList>
    </citation>
    <scope>NUCLEOTIDE SEQUENCE</scope>
    <source>
        <strain evidence="10">BW-1</strain>
    </source>
</reference>
<feature type="transmembrane region" description="Helical" evidence="8">
    <location>
        <begin position="20"/>
        <end position="39"/>
    </location>
</feature>
<dbReference type="EMBL" id="HF547348">
    <property type="protein sequence ID" value="CCO06638.1"/>
    <property type="molecule type" value="Genomic_DNA"/>
</dbReference>
<keyword evidence="3" id="KW-1003">Cell membrane</keyword>
<comment type="similarity">
    <text evidence="2">Belongs to the MotB family.</text>
</comment>
<evidence type="ECO:0000256" key="8">
    <source>
        <dbReference type="SAM" id="Phobius"/>
    </source>
</evidence>
<sequence length="245" mass="27712">MKTYKIADNFTSDDDEGAGWLMTYADLVTLLLVFFVLLYSISSTETERFAATVKSIKSEIEANSLFAEYLDMFDFPDYSSDQIPLDQRIGLTSRQDILIRDVNKYVTQNSDNNNLKTFVHMGKIIIRIDGSYVFKPGLAVLNKGFIPVLGQILDILDRYPDYNLNIKGHTDDVEVASGKYASNWELSSARATEVLKFLIKNGIEPQRLTATGYGSTIPVVSNTSDENRAKNRRVEFVLEKEISQY</sequence>
<dbReference type="InterPro" id="IPR050330">
    <property type="entry name" value="Bact_OuterMem_StrucFunc"/>
</dbReference>
<dbReference type="Proteomes" id="UP000191931">
    <property type="component" value="Unassembled WGS sequence"/>
</dbReference>